<feature type="compositionally biased region" description="Basic and acidic residues" evidence="1">
    <location>
        <begin position="122"/>
        <end position="136"/>
    </location>
</feature>
<protein>
    <submittedName>
        <fullName evidence="2">Uncharacterized protein</fullName>
    </submittedName>
</protein>
<feature type="compositionally biased region" description="Polar residues" evidence="1">
    <location>
        <begin position="190"/>
        <end position="207"/>
    </location>
</feature>
<feature type="region of interest" description="Disordered" evidence="1">
    <location>
        <begin position="2265"/>
        <end position="2291"/>
    </location>
</feature>
<dbReference type="Proteomes" id="UP000792457">
    <property type="component" value="Unassembled WGS sequence"/>
</dbReference>
<sequence length="2649" mass="289840">MAALTLACFSDNISLKMNNEDSKDKPPHSSSCLEKWDLAHNGLPSDIKDCFVRLKRLTQTEIKMLARSSRKRTSDSDFISGPAKRKFKRIVLPNDNSEDEDGATSTPANGSSSQRVEVPRISIDEARSLSSRKSETDGENVTEAVKKLSQSSGRSQESKNNLARRRKFSDRKSEVEGENATEAVKKSDLSHSSGGSLELKNNSSETRSFSDRKSEVDGENVTEAVKKSDLSHSSGGSLELKNNSSGMRSFSDRKSEVDGEIVTEAVKKSDLNHSSGGSQGSKNNTAGMISKEVTNCLIKDTKIHMKKQPGKILGKKQKPTNKNPKLLKEDVVKNSATPERNPEEKSNDVKNSLGAEKKRLLAINIEQNKAESVVSAPQSAKCDKGHNNHELTTQMSSGKFGDVNLSNKINTHEGFNHLKGEKRSLQNKDSTSKDNECEVERVLAQIFHSPSKTSNEKRFFNSDEKASISPNDKVALNYENKSSKEISQPASKNSDSSKSCNKQHDVPKDLTKSSHGIKKNGIDSHPSAELKEKHSKPVSGVNNDSSNLIASKNMIGTTLSNSIKESFSSLCSRNDEPKKNSYNPTVSAGVRSEKIQRSKSMGDNVTDSRVQQTLSIDSEKHANNGKSPSSVKKLLFSHNNETKKLIGKPGTPNCRINKIDEKVSKVVGDDRVAGNGTSHATLRQLDRNMKSIKRSVSVGNAPVNSAGESKTIHLVQNPKSSVSQPRSPPHPVKSKFKKVDGDWMVSTVCKSAQSLKTGNAVEIGSEFPENREKLHFFSKETVSAGNLSKVIEKCRQKVGAYIQTKEKSSSGFLLDSNNKHTLDQVVRTPLKTSKPSICGNSELSKETDGTHLVQSNPEQIKAASTAKRVSKCQKLPKDVKTGSLRKSVQEKDEICDSSVRSNEKSPSPLPGIVAENIDELMREYEQLTNRAAAAKTSTKKKIERRPSQKKLLTMFGEEHFIEDCQSILQHPLTGKEKAFPGKQILSNGVDMDGVNHASLADKEPELKSLSAGSERELINEKALSYSKLKAGKKRNLSESFQRKKHFEKVRRNSSGALSEGVKISDRELTAIQSNLLEKSKSFIQKQCLVVSTKKVSPNDSINNLDSNGEKSKTVTKKPRKSTERRISTEKCCTGEEDDSIAKRSHISDAELRINQFQELQEIKSSGKSVDEDSLSKCLNVENVCKTQKNESISVVGGISGAYEANPKDPKLRENLNDRPKEKESVGGKEKEDSAEIIEAADGIAMSQVPSVSSDCNNLGSPACENSSSTLCPSTTVEYDKEIAIDSAQTPLLKDLLTRKTIDGRNESSLDEEAKVCYAKKLEDINSSLSLSLGLLSDIPVQPLSAVQESLENPVNDGQGKTDVNEYVKKLEQQHEMLEKVVGEAMAKKCLIWKQLQSYHGIIEVKKEVPDDSSDDDCQVIFSAGDVSWIKEDSNSTAETEVLDWLNDSAQAQKDVSNESQDPELSLCEISESENLNPGLETSEHSVRRHCSSSVSTTDECRTGSNELNEKDLRQSTFKIENSGYAEGMNEKHTKKNVDESTTDARITEPDGFISGVNVVAADLTRNIMPSSTSGQSKDLEVENIPAIPSNSQLLTSPEELPVSQSNTVIVFCNSSVNRPLLCSPNKPHSTQTINVLDKSGTTSDSDRGIILSLQSINRDSAIEPNGSNLTGNLMNSGKELEDLNSSRNTVTSVNSTKNTETLVPNNMLSVREKRIRVRGMEDLMEKPATGNSETAVECQTGNDNYLKECFISEDGVVWFNYLVFYMLKIAQRVEEFMEKSPSSEISEVEDAYKENCVIIYDLFKKSIARYKADPNSFITILFMKMVTQWKNFKGLLTLDSLKTVIKKCLAKCLELMSPGKRDKFVSEANELLAKLRIFPPLVLVNQAAVSKRPGISERAVIRSNPEANEMVQSSYSTTVSFPNAQQQSSIVTNNHQNYSHGGNNPVRYLESSTSQVQQAQRPPLNNQVQMNPNVVNNRNAFGQSIGQLSARHNDSARASMLINASPNDGQPPSELITQRNVVLANMNLPASKNISSLQHVNALTRNLQTRGIANPGSCSVMNGKTYILPKSSANVPLPNIQQASGRNNLQSLGSSNLSQQKNAPPSYSPSSSNISSRVYQPMMGRSVFNSASNSVQGSGTHVLNGRAGFYPKTTVQEAHQMTLQNTAYGTSGTTLSNPPSSNKPKNPNNALSSSGRNVTLPQILPTMRPSLLGNYYGANVSSSSNGALRSSQTSMTASGGVSNSTAQQFTSNHLNATQMLLAQGSSMPPVSSLSVPGRHTNSSGLGQPVSLPLAINPLTRQPIQAQHHPQEQVSENNHFPGVNGYQISCQVTVNPSYPYNPNNSRASLSTRDSSELVRTAGRNSTGFSGTSPSQHINVNHGIFQNQERNQQIPHRHSLSTTGTLAAQSYPEHQLLSSNTHSASRQNPQCSNNSGNILSATGSDNRRYALENHYFQQSGTDVAVVGNSYGQSQIAAKNFSTVHTYQQLNRPEASPNNSLLSQIHSSNLQPNTRGDPSSYPYSMSLMKQAEARSNMQLSLPGPVHSTPPGIFPEDSDQGRGQGTNRSVSRDSGYRSPSQLTHAMFVEKKQETHVVDVNLCSTVNMSVRWETGRGTGGNADLQTKKSPYFRKCSFDYLYLIMFVVFYLKRAC</sequence>
<feature type="region of interest" description="Disordered" evidence="1">
    <location>
        <begin position="2415"/>
        <end position="2438"/>
    </location>
</feature>
<feature type="compositionally biased region" description="Polar residues" evidence="1">
    <location>
        <begin position="598"/>
        <end position="608"/>
    </location>
</feature>
<feature type="region of interest" description="Disordered" evidence="1">
    <location>
        <begin position="716"/>
        <end position="735"/>
    </location>
</feature>
<feature type="region of interest" description="Disordered" evidence="1">
    <location>
        <begin position="570"/>
        <end position="608"/>
    </location>
</feature>
<feature type="region of interest" description="Disordered" evidence="1">
    <location>
        <begin position="2336"/>
        <end position="2377"/>
    </location>
</feature>
<evidence type="ECO:0000313" key="3">
    <source>
        <dbReference type="Proteomes" id="UP000792457"/>
    </source>
</evidence>
<proteinExistence type="predicted"/>
<evidence type="ECO:0000256" key="1">
    <source>
        <dbReference type="SAM" id="MobiDB-lite"/>
    </source>
</evidence>
<feature type="compositionally biased region" description="Low complexity" evidence="1">
    <location>
        <begin position="2265"/>
        <end position="2276"/>
    </location>
</feature>
<feature type="compositionally biased region" description="Low complexity" evidence="1">
    <location>
        <begin position="2175"/>
        <end position="2194"/>
    </location>
</feature>
<reference evidence="2" key="2">
    <citation type="submission" date="2017-10" db="EMBL/GenBank/DDBJ databases">
        <title>Ladona fulva Genome sequencing and assembly.</title>
        <authorList>
            <person name="Murali S."/>
            <person name="Richards S."/>
            <person name="Bandaranaike D."/>
            <person name="Bellair M."/>
            <person name="Blankenburg K."/>
            <person name="Chao H."/>
            <person name="Dinh H."/>
            <person name="Doddapaneni H."/>
            <person name="Dugan-Rocha S."/>
            <person name="Elkadiri S."/>
            <person name="Gnanaolivu R."/>
            <person name="Hernandez B."/>
            <person name="Skinner E."/>
            <person name="Javaid M."/>
            <person name="Lee S."/>
            <person name="Li M."/>
            <person name="Ming W."/>
            <person name="Munidasa M."/>
            <person name="Muniz J."/>
            <person name="Nguyen L."/>
            <person name="Hughes D."/>
            <person name="Osuji N."/>
            <person name="Pu L.-L."/>
            <person name="Puazo M."/>
            <person name="Qu C."/>
            <person name="Quiroz J."/>
            <person name="Raj R."/>
            <person name="Weissenberger G."/>
            <person name="Xin Y."/>
            <person name="Zou X."/>
            <person name="Han Y."/>
            <person name="Worley K."/>
            <person name="Muzny D."/>
            <person name="Gibbs R."/>
        </authorList>
    </citation>
    <scope>NUCLEOTIDE SEQUENCE</scope>
    <source>
        <strain evidence="2">Sampled in the wild</strain>
    </source>
</reference>
<feature type="region of interest" description="Disordered" evidence="1">
    <location>
        <begin position="1098"/>
        <end position="1127"/>
    </location>
</feature>
<feature type="region of interest" description="Disordered" evidence="1">
    <location>
        <begin position="86"/>
        <end position="287"/>
    </location>
</feature>
<accession>A0A8K0K691</accession>
<feature type="compositionally biased region" description="Polar residues" evidence="1">
    <location>
        <begin position="2361"/>
        <end position="2377"/>
    </location>
</feature>
<feature type="compositionally biased region" description="Basic and acidic residues" evidence="1">
    <location>
        <begin position="1205"/>
        <end position="1232"/>
    </location>
</feature>
<name>A0A8K0K691_LADFU</name>
<feature type="compositionally biased region" description="Low complexity" evidence="1">
    <location>
        <begin position="2084"/>
        <end position="2116"/>
    </location>
</feature>
<feature type="compositionally biased region" description="Polar residues" evidence="1">
    <location>
        <begin position="272"/>
        <end position="287"/>
    </location>
</feature>
<comment type="caution">
    <text evidence="2">The sequence shown here is derived from an EMBL/GenBank/DDBJ whole genome shotgun (WGS) entry which is preliminary data.</text>
</comment>
<dbReference type="EMBL" id="KZ308381">
    <property type="protein sequence ID" value="KAG8228683.1"/>
    <property type="molecule type" value="Genomic_DNA"/>
</dbReference>
<feature type="compositionally biased region" description="Polar residues" evidence="1">
    <location>
        <begin position="103"/>
        <end position="115"/>
    </location>
</feature>
<keyword evidence="3" id="KW-1185">Reference proteome</keyword>
<feature type="region of interest" description="Disordered" evidence="1">
    <location>
        <begin position="2168"/>
        <end position="2200"/>
    </location>
</feature>
<feature type="region of interest" description="Disordered" evidence="1">
    <location>
        <begin position="2536"/>
        <end position="2574"/>
    </location>
</feature>
<evidence type="ECO:0000313" key="2">
    <source>
        <dbReference type="EMBL" id="KAG8228683.1"/>
    </source>
</evidence>
<organism evidence="2 3">
    <name type="scientific">Ladona fulva</name>
    <name type="common">Scarce chaser dragonfly</name>
    <name type="synonym">Libellula fulva</name>
    <dbReference type="NCBI Taxonomy" id="123851"/>
    <lineage>
        <taxon>Eukaryota</taxon>
        <taxon>Metazoa</taxon>
        <taxon>Ecdysozoa</taxon>
        <taxon>Arthropoda</taxon>
        <taxon>Hexapoda</taxon>
        <taxon>Insecta</taxon>
        <taxon>Pterygota</taxon>
        <taxon>Palaeoptera</taxon>
        <taxon>Odonata</taxon>
        <taxon>Epiprocta</taxon>
        <taxon>Anisoptera</taxon>
        <taxon>Libelluloidea</taxon>
        <taxon>Libellulidae</taxon>
        <taxon>Ladona</taxon>
    </lineage>
</organism>
<feature type="region of interest" description="Disordered" evidence="1">
    <location>
        <begin position="2485"/>
        <end position="2520"/>
    </location>
</feature>
<feature type="compositionally biased region" description="Basic and acidic residues" evidence="1">
    <location>
        <begin position="502"/>
        <end position="512"/>
    </location>
</feature>
<feature type="region of interest" description="Disordered" evidence="1">
    <location>
        <begin position="307"/>
        <end position="352"/>
    </location>
</feature>
<feature type="compositionally biased region" description="Polar residues" evidence="1">
    <location>
        <begin position="148"/>
        <end position="161"/>
    </location>
</feature>
<gene>
    <name evidence="2" type="ORF">J437_LFUL008672</name>
</gene>
<feature type="region of interest" description="Disordered" evidence="1">
    <location>
        <begin position="836"/>
        <end position="857"/>
    </location>
</feature>
<reference evidence="2" key="1">
    <citation type="submission" date="2013-04" db="EMBL/GenBank/DDBJ databases">
        <authorList>
            <person name="Qu J."/>
            <person name="Murali S.C."/>
            <person name="Bandaranaike D."/>
            <person name="Bellair M."/>
            <person name="Blankenburg K."/>
            <person name="Chao H."/>
            <person name="Dinh H."/>
            <person name="Doddapaneni H."/>
            <person name="Downs B."/>
            <person name="Dugan-Rocha S."/>
            <person name="Elkadiri S."/>
            <person name="Gnanaolivu R.D."/>
            <person name="Hernandez B."/>
            <person name="Javaid M."/>
            <person name="Jayaseelan J.C."/>
            <person name="Lee S."/>
            <person name="Li M."/>
            <person name="Ming W."/>
            <person name="Munidasa M."/>
            <person name="Muniz J."/>
            <person name="Nguyen L."/>
            <person name="Ongeri F."/>
            <person name="Osuji N."/>
            <person name="Pu L.-L."/>
            <person name="Puazo M."/>
            <person name="Qu C."/>
            <person name="Quiroz J."/>
            <person name="Raj R."/>
            <person name="Weissenberger G."/>
            <person name="Xin Y."/>
            <person name="Zou X."/>
            <person name="Han Y."/>
            <person name="Richards S."/>
            <person name="Worley K."/>
            <person name="Muzny D."/>
            <person name="Gibbs R."/>
        </authorList>
    </citation>
    <scope>NUCLEOTIDE SEQUENCE</scope>
    <source>
        <strain evidence="2">Sampled in the wild</strain>
    </source>
</reference>
<feature type="compositionally biased region" description="Basic and acidic residues" evidence="1">
    <location>
        <begin position="520"/>
        <end position="532"/>
    </location>
</feature>
<feature type="region of interest" description="Disordered" evidence="1">
    <location>
        <begin position="2077"/>
        <end position="2116"/>
    </location>
</feature>
<feature type="region of interest" description="Disordered" evidence="1">
    <location>
        <begin position="2222"/>
        <end position="2245"/>
    </location>
</feature>
<feature type="compositionally biased region" description="Polar residues" evidence="1">
    <location>
        <begin position="231"/>
        <end position="248"/>
    </location>
</feature>
<feature type="region of interest" description="Disordered" evidence="1">
    <location>
        <begin position="481"/>
        <end position="547"/>
    </location>
</feature>
<feature type="compositionally biased region" description="Basic residues" evidence="1">
    <location>
        <begin position="307"/>
        <end position="319"/>
    </location>
</feature>
<feature type="region of interest" description="Disordered" evidence="1">
    <location>
        <begin position="1201"/>
        <end position="1232"/>
    </location>
</feature>
<feature type="compositionally biased region" description="Low complexity" evidence="1">
    <location>
        <begin position="491"/>
        <end position="500"/>
    </location>
</feature>
<feature type="region of interest" description="Disordered" evidence="1">
    <location>
        <begin position="892"/>
        <end position="911"/>
    </location>
</feature>